<organism evidence="1 2">
    <name type="scientific">Runella aurantiaca</name>
    <dbReference type="NCBI Taxonomy" id="2282308"/>
    <lineage>
        <taxon>Bacteria</taxon>
        <taxon>Pseudomonadati</taxon>
        <taxon>Bacteroidota</taxon>
        <taxon>Cytophagia</taxon>
        <taxon>Cytophagales</taxon>
        <taxon>Spirosomataceae</taxon>
        <taxon>Runella</taxon>
    </lineage>
</organism>
<evidence type="ECO:0000313" key="2">
    <source>
        <dbReference type="Proteomes" id="UP000253141"/>
    </source>
</evidence>
<dbReference type="EMBL" id="QPIW01000002">
    <property type="protein sequence ID" value="RDB07195.1"/>
    <property type="molecule type" value="Genomic_DNA"/>
</dbReference>
<proteinExistence type="predicted"/>
<name>A0A369IG50_9BACT</name>
<dbReference type="PROSITE" id="PS51257">
    <property type="entry name" value="PROKAR_LIPOPROTEIN"/>
    <property type="match status" value="1"/>
</dbReference>
<dbReference type="RefSeq" id="WP_114459776.1">
    <property type="nucleotide sequence ID" value="NZ_QPIW01000002.1"/>
</dbReference>
<evidence type="ECO:0008006" key="3">
    <source>
        <dbReference type="Google" id="ProtNLM"/>
    </source>
</evidence>
<accession>A0A369IG50</accession>
<dbReference type="OrthoDB" id="1143855at2"/>
<dbReference type="AlphaFoldDB" id="A0A369IG50"/>
<gene>
    <name evidence="1" type="ORF">DVG78_04005</name>
</gene>
<keyword evidence="2" id="KW-1185">Reference proteome</keyword>
<sequence length="141" mass="16719">MKKTVFTFLCILILIGCNLENHSISPIWLTGSWKLTEFKPHPDSSWRPENNQKFIIQFRLNGTIQYKNSDNFYLRFPFDGGWCNKAERYDLVKNRIYLQFGKPGCIPFIDPKTPRFGVISELSRKQLVIDWWGSSFMFERD</sequence>
<protein>
    <recommendedName>
        <fullName evidence="3">Lipocalin-like domain-containing protein</fullName>
    </recommendedName>
</protein>
<evidence type="ECO:0000313" key="1">
    <source>
        <dbReference type="EMBL" id="RDB07195.1"/>
    </source>
</evidence>
<reference evidence="1 2" key="1">
    <citation type="submission" date="2018-07" db="EMBL/GenBank/DDBJ databases">
        <title>Genome analysis of Runella aurantiaca.</title>
        <authorList>
            <person name="Yang X."/>
        </authorList>
    </citation>
    <scope>NUCLEOTIDE SEQUENCE [LARGE SCALE GENOMIC DNA]</scope>
    <source>
        <strain evidence="1 2">YX9</strain>
    </source>
</reference>
<dbReference type="Proteomes" id="UP000253141">
    <property type="component" value="Unassembled WGS sequence"/>
</dbReference>
<comment type="caution">
    <text evidence="1">The sequence shown here is derived from an EMBL/GenBank/DDBJ whole genome shotgun (WGS) entry which is preliminary data.</text>
</comment>